<evidence type="ECO:0000313" key="2">
    <source>
        <dbReference type="EMBL" id="OQW51967.1"/>
    </source>
</evidence>
<evidence type="ECO:0000259" key="1">
    <source>
        <dbReference type="Pfam" id="PF01425"/>
    </source>
</evidence>
<dbReference type="InterPro" id="IPR036928">
    <property type="entry name" value="AS_sf"/>
</dbReference>
<dbReference type="GO" id="GO:0003824">
    <property type="term" value="F:catalytic activity"/>
    <property type="evidence" value="ECO:0007669"/>
    <property type="project" value="InterPro"/>
</dbReference>
<dbReference type="STRING" id="1827387.A4S15_08970"/>
<name>A0A1W9HXD5_9HYPH</name>
<reference evidence="2 3" key="1">
    <citation type="journal article" date="2017" name="Water Res.">
        <title>Comammox in drinking water systems.</title>
        <authorList>
            <person name="Wang Y."/>
            <person name="Ma L."/>
            <person name="Mao Y."/>
            <person name="Jiang X."/>
            <person name="Xia Y."/>
            <person name="Yu K."/>
            <person name="Li B."/>
            <person name="Zhang T."/>
        </authorList>
    </citation>
    <scope>NUCLEOTIDE SEQUENCE [LARGE SCALE GENOMIC DNA]</scope>
    <source>
        <strain evidence="2">SG_bin8</strain>
    </source>
</reference>
<dbReference type="PANTHER" id="PTHR11895">
    <property type="entry name" value="TRANSAMIDASE"/>
    <property type="match status" value="1"/>
</dbReference>
<dbReference type="EMBL" id="LWDL01000016">
    <property type="protein sequence ID" value="OQW51967.1"/>
    <property type="molecule type" value="Genomic_DNA"/>
</dbReference>
<dbReference type="InterPro" id="IPR000120">
    <property type="entry name" value="Amidase"/>
</dbReference>
<evidence type="ECO:0000313" key="3">
    <source>
        <dbReference type="Proteomes" id="UP000192872"/>
    </source>
</evidence>
<feature type="domain" description="Amidase" evidence="1">
    <location>
        <begin position="25"/>
        <end position="419"/>
    </location>
</feature>
<dbReference type="RefSeq" id="WP_376800458.1">
    <property type="nucleotide sequence ID" value="NZ_DBNB01000017.1"/>
</dbReference>
<dbReference type="SUPFAM" id="SSF75304">
    <property type="entry name" value="Amidase signature (AS) enzymes"/>
    <property type="match status" value="1"/>
</dbReference>
<gene>
    <name evidence="2" type="ORF">A4S15_08970</name>
</gene>
<protein>
    <recommendedName>
        <fullName evidence="1">Amidase domain-containing protein</fullName>
    </recommendedName>
</protein>
<organism evidence="2 3">
    <name type="scientific">Candidatus Raskinella chloraquaticus</name>
    <dbReference type="NCBI Taxonomy" id="1951219"/>
    <lineage>
        <taxon>Bacteria</taxon>
        <taxon>Pseudomonadati</taxon>
        <taxon>Pseudomonadota</taxon>
        <taxon>Alphaproteobacteria</taxon>
        <taxon>Hyphomicrobiales</taxon>
        <taxon>Phreatobacteraceae</taxon>
        <taxon>Candidatus Raskinella</taxon>
    </lineage>
</organism>
<comment type="caution">
    <text evidence="2">The sequence shown here is derived from an EMBL/GenBank/DDBJ whole genome shotgun (WGS) entry which is preliminary data.</text>
</comment>
<dbReference type="NCBIfam" id="NF005460">
    <property type="entry name" value="PRK07056.1"/>
    <property type="match status" value="1"/>
</dbReference>
<dbReference type="Gene3D" id="3.90.1300.10">
    <property type="entry name" value="Amidase signature (AS) domain"/>
    <property type="match status" value="1"/>
</dbReference>
<dbReference type="PANTHER" id="PTHR11895:SF176">
    <property type="entry name" value="AMIDASE AMID-RELATED"/>
    <property type="match status" value="1"/>
</dbReference>
<dbReference type="InterPro" id="IPR023631">
    <property type="entry name" value="Amidase_dom"/>
</dbReference>
<proteinExistence type="predicted"/>
<dbReference type="AlphaFoldDB" id="A0A1W9HXD5"/>
<dbReference type="Pfam" id="PF01425">
    <property type="entry name" value="Amidase"/>
    <property type="match status" value="1"/>
</dbReference>
<dbReference type="Proteomes" id="UP000192872">
    <property type="component" value="Unassembled WGS sequence"/>
</dbReference>
<dbReference type="NCBIfam" id="NF004622">
    <property type="entry name" value="PRK05962.1"/>
    <property type="match status" value="1"/>
</dbReference>
<sequence length="431" mass="45000">MKKARERLEACLAKAGEPKGEGQRVFIRLLSESAREAADAADQRTKRGISLGPLDGTIVSIKDLFDMAGEPTTAGAKVLKNAPAAIVDSGAAARLRAGGAVLIGKTNLSEFAFHAMGTNPHFGTPGNAHDRTRVPGGSSSGAAISLTDGMAEIALGSDTAGSIRVPAALNGLVGFKPTQKRVSLKGAFPLSFTLDSAGPLARTVADAHAADSVLSGEPHHALHAQAVNGLRLLLPKGGFTLEGLEPHVASAFEGALARLAGAGAHIIEKPLPIFDAMVAVQARAGFSPIEALYIHRERIDKEREHMDPVVASRIERGRGVTAIEYLGMIRERAALVQEIDEVLAPYDALVMPTSPIVAPLIADVLASLEAFMPKTLALIRNPIIANFFDLCSVSLPAPTDGLPVGIMFTARHGHDKRLLAIAAGIEAVLAT</sequence>
<accession>A0A1W9HXD5</accession>